<dbReference type="Pfam" id="PF00503">
    <property type="entry name" value="G-alpha"/>
    <property type="match status" value="1"/>
</dbReference>
<dbReference type="GO" id="GO:0001664">
    <property type="term" value="F:G protein-coupled receptor binding"/>
    <property type="evidence" value="ECO:0007669"/>
    <property type="project" value="TreeGrafter"/>
</dbReference>
<dbReference type="InterPro" id="IPR011025">
    <property type="entry name" value="GproteinA_insert"/>
</dbReference>
<keyword evidence="3" id="KW-0807">Transducer</keyword>
<dbReference type="InterPro" id="IPR027417">
    <property type="entry name" value="P-loop_NTPase"/>
</dbReference>
<evidence type="ECO:0000313" key="5">
    <source>
        <dbReference type="EMBL" id="KAJ7664259.1"/>
    </source>
</evidence>
<accession>A0AAD7CV80</accession>
<keyword evidence="4" id="KW-0479">Metal-binding</keyword>
<evidence type="ECO:0000256" key="4">
    <source>
        <dbReference type="PIRSR" id="PIRSR601019-2"/>
    </source>
</evidence>
<keyword evidence="1" id="KW-0547">Nucleotide-binding</keyword>
<gene>
    <name evidence="5" type="ORF">B0H17DRAFT_1211350</name>
</gene>
<feature type="binding site" evidence="4">
    <location>
        <position position="60"/>
    </location>
    <ligand>
        <name>Mg(2+)</name>
        <dbReference type="ChEBI" id="CHEBI:18420"/>
    </ligand>
</feature>
<dbReference type="GO" id="GO:0031683">
    <property type="term" value="F:G-protein beta/gamma-subunit complex binding"/>
    <property type="evidence" value="ECO:0007669"/>
    <property type="project" value="InterPro"/>
</dbReference>
<dbReference type="PANTHER" id="PTHR10218:SF242">
    <property type="entry name" value="GUANINE NUCLEOTIDE-BINDING PROTEIN ALPHA-1 SUBUNIT"/>
    <property type="match status" value="1"/>
</dbReference>
<keyword evidence="2" id="KW-0342">GTP-binding</keyword>
<dbReference type="GO" id="GO:0003924">
    <property type="term" value="F:GTPase activity"/>
    <property type="evidence" value="ECO:0007669"/>
    <property type="project" value="InterPro"/>
</dbReference>
<evidence type="ECO:0000256" key="1">
    <source>
        <dbReference type="ARBA" id="ARBA00022741"/>
    </source>
</evidence>
<sequence>MECLDVLTTVWKDPIVQQAIRRGNEVASPEEMPYFFSLPRLLSPEYLPSPQDIFHLRARTIGITETMISLNGIEMLVVDVGGAKSERRKRIHVCTAYCSTEGANQNFLFWDIFKEFPISQPALHRFT</sequence>
<keyword evidence="4" id="KW-0460">Magnesium</keyword>
<dbReference type="PROSITE" id="PS51882">
    <property type="entry name" value="G_ALPHA"/>
    <property type="match status" value="1"/>
</dbReference>
<dbReference type="GO" id="GO:0005525">
    <property type="term" value="F:GTP binding"/>
    <property type="evidence" value="ECO:0007669"/>
    <property type="project" value="UniProtKB-KW"/>
</dbReference>
<dbReference type="SUPFAM" id="SSF47895">
    <property type="entry name" value="Transducin (alpha subunit), insertion domain"/>
    <property type="match status" value="1"/>
</dbReference>
<dbReference type="GO" id="GO:0000750">
    <property type="term" value="P:pheromone-dependent signal transduction involved in conjugation with cellular fusion"/>
    <property type="evidence" value="ECO:0007669"/>
    <property type="project" value="TreeGrafter"/>
</dbReference>
<comment type="caution">
    <text evidence="5">The sequence shown here is derived from an EMBL/GenBank/DDBJ whole genome shotgun (WGS) entry which is preliminary data.</text>
</comment>
<dbReference type="Proteomes" id="UP001221757">
    <property type="component" value="Unassembled WGS sequence"/>
</dbReference>
<reference evidence="5" key="1">
    <citation type="submission" date="2023-03" db="EMBL/GenBank/DDBJ databases">
        <title>Massive genome expansion in bonnet fungi (Mycena s.s.) driven by repeated elements and novel gene families across ecological guilds.</title>
        <authorList>
            <consortium name="Lawrence Berkeley National Laboratory"/>
            <person name="Harder C.B."/>
            <person name="Miyauchi S."/>
            <person name="Viragh M."/>
            <person name="Kuo A."/>
            <person name="Thoen E."/>
            <person name="Andreopoulos B."/>
            <person name="Lu D."/>
            <person name="Skrede I."/>
            <person name="Drula E."/>
            <person name="Henrissat B."/>
            <person name="Morin E."/>
            <person name="Kohler A."/>
            <person name="Barry K."/>
            <person name="LaButti K."/>
            <person name="Morin E."/>
            <person name="Salamov A."/>
            <person name="Lipzen A."/>
            <person name="Mereny Z."/>
            <person name="Hegedus B."/>
            <person name="Baldrian P."/>
            <person name="Stursova M."/>
            <person name="Weitz H."/>
            <person name="Taylor A."/>
            <person name="Grigoriev I.V."/>
            <person name="Nagy L.G."/>
            <person name="Martin F."/>
            <person name="Kauserud H."/>
        </authorList>
    </citation>
    <scope>NUCLEOTIDE SEQUENCE</scope>
    <source>
        <strain evidence="5">CBHHK067</strain>
    </source>
</reference>
<evidence type="ECO:0000256" key="2">
    <source>
        <dbReference type="ARBA" id="ARBA00023134"/>
    </source>
</evidence>
<dbReference type="SUPFAM" id="SSF52540">
    <property type="entry name" value="P-loop containing nucleoside triphosphate hydrolases"/>
    <property type="match status" value="1"/>
</dbReference>
<dbReference type="GO" id="GO:0046872">
    <property type="term" value="F:metal ion binding"/>
    <property type="evidence" value="ECO:0007669"/>
    <property type="project" value="UniProtKB-KW"/>
</dbReference>
<dbReference type="EMBL" id="JARKIE010000224">
    <property type="protein sequence ID" value="KAJ7664259.1"/>
    <property type="molecule type" value="Genomic_DNA"/>
</dbReference>
<organism evidence="5 6">
    <name type="scientific">Mycena rosella</name>
    <name type="common">Pink bonnet</name>
    <name type="synonym">Agaricus rosellus</name>
    <dbReference type="NCBI Taxonomy" id="1033263"/>
    <lineage>
        <taxon>Eukaryota</taxon>
        <taxon>Fungi</taxon>
        <taxon>Dikarya</taxon>
        <taxon>Basidiomycota</taxon>
        <taxon>Agaricomycotina</taxon>
        <taxon>Agaricomycetes</taxon>
        <taxon>Agaricomycetidae</taxon>
        <taxon>Agaricales</taxon>
        <taxon>Marasmiineae</taxon>
        <taxon>Mycenaceae</taxon>
        <taxon>Mycena</taxon>
    </lineage>
</organism>
<dbReference type="GO" id="GO:0007186">
    <property type="term" value="P:G protein-coupled receptor signaling pathway"/>
    <property type="evidence" value="ECO:0007669"/>
    <property type="project" value="InterPro"/>
</dbReference>
<evidence type="ECO:0000313" key="6">
    <source>
        <dbReference type="Proteomes" id="UP001221757"/>
    </source>
</evidence>
<keyword evidence="6" id="KW-1185">Reference proteome</keyword>
<name>A0AAD7CV80_MYCRO</name>
<dbReference type="PRINTS" id="PR00318">
    <property type="entry name" value="GPROTEINA"/>
</dbReference>
<evidence type="ECO:0000256" key="3">
    <source>
        <dbReference type="ARBA" id="ARBA00023224"/>
    </source>
</evidence>
<dbReference type="PANTHER" id="PTHR10218">
    <property type="entry name" value="GTP-BINDING PROTEIN ALPHA SUBUNIT"/>
    <property type="match status" value="1"/>
</dbReference>
<dbReference type="InterPro" id="IPR001019">
    <property type="entry name" value="Gprotein_alpha_su"/>
</dbReference>
<dbReference type="AlphaFoldDB" id="A0AAD7CV80"/>
<protein>
    <submittedName>
        <fullName evidence="5">G-protein alpha subunit-domain-containing protein</fullName>
    </submittedName>
</protein>
<dbReference type="GO" id="GO:0005737">
    <property type="term" value="C:cytoplasm"/>
    <property type="evidence" value="ECO:0007669"/>
    <property type="project" value="TreeGrafter"/>
</dbReference>
<dbReference type="GO" id="GO:0005834">
    <property type="term" value="C:heterotrimeric G-protein complex"/>
    <property type="evidence" value="ECO:0007669"/>
    <property type="project" value="TreeGrafter"/>
</dbReference>
<proteinExistence type="predicted"/>
<dbReference type="Gene3D" id="1.10.400.10">
    <property type="entry name" value="GI Alpha 1, domain 2-like"/>
    <property type="match status" value="1"/>
</dbReference>